<gene>
    <name evidence="1" type="ORF">GBAR_LOCUS28924</name>
</gene>
<evidence type="ECO:0000313" key="1">
    <source>
        <dbReference type="EMBL" id="CAI8052862.1"/>
    </source>
</evidence>
<dbReference type="AlphaFoldDB" id="A0AA35TRV1"/>
<name>A0AA35TRV1_GEOBA</name>
<evidence type="ECO:0000313" key="2">
    <source>
        <dbReference type="Proteomes" id="UP001174909"/>
    </source>
</evidence>
<organism evidence="1 2">
    <name type="scientific">Geodia barretti</name>
    <name type="common">Barrett's horny sponge</name>
    <dbReference type="NCBI Taxonomy" id="519541"/>
    <lineage>
        <taxon>Eukaryota</taxon>
        <taxon>Metazoa</taxon>
        <taxon>Porifera</taxon>
        <taxon>Demospongiae</taxon>
        <taxon>Heteroscleromorpha</taxon>
        <taxon>Tetractinellida</taxon>
        <taxon>Astrophorina</taxon>
        <taxon>Geodiidae</taxon>
        <taxon>Geodia</taxon>
    </lineage>
</organism>
<proteinExistence type="predicted"/>
<dbReference type="Proteomes" id="UP001174909">
    <property type="component" value="Unassembled WGS sequence"/>
</dbReference>
<keyword evidence="2" id="KW-1185">Reference proteome</keyword>
<protein>
    <submittedName>
        <fullName evidence="1">Uncharacterized protein</fullName>
    </submittedName>
</protein>
<comment type="caution">
    <text evidence="1">The sequence shown here is derived from an EMBL/GenBank/DDBJ whole genome shotgun (WGS) entry which is preliminary data.</text>
</comment>
<dbReference type="EMBL" id="CASHTH010004047">
    <property type="protein sequence ID" value="CAI8052862.1"/>
    <property type="molecule type" value="Genomic_DNA"/>
</dbReference>
<accession>A0AA35TRV1</accession>
<sequence length="63" mass="7091">VHIGLVICIYLRLNLQPSSLSPSSYNRKISIARWLEEGGGEGERLFLQQVSDCHSRKPLNLPT</sequence>
<feature type="non-terminal residue" evidence="1">
    <location>
        <position position="1"/>
    </location>
</feature>
<reference evidence="1" key="1">
    <citation type="submission" date="2023-03" db="EMBL/GenBank/DDBJ databases">
        <authorList>
            <person name="Steffen K."/>
            <person name="Cardenas P."/>
        </authorList>
    </citation>
    <scope>NUCLEOTIDE SEQUENCE</scope>
</reference>